<dbReference type="Proteomes" id="UP001274830">
    <property type="component" value="Unassembled WGS sequence"/>
</dbReference>
<proteinExistence type="predicted"/>
<evidence type="ECO:0000313" key="3">
    <source>
        <dbReference type="Proteomes" id="UP001274830"/>
    </source>
</evidence>
<evidence type="ECO:0000313" key="2">
    <source>
        <dbReference type="EMBL" id="KAK3679425.1"/>
    </source>
</evidence>
<evidence type="ECO:0000256" key="1">
    <source>
        <dbReference type="SAM" id="MobiDB-lite"/>
    </source>
</evidence>
<name>A0AAE0WXI8_9PEZI</name>
<gene>
    <name evidence="2" type="ORF">LTR78_000986</name>
</gene>
<feature type="region of interest" description="Disordered" evidence="1">
    <location>
        <begin position="1"/>
        <end position="60"/>
    </location>
</feature>
<dbReference type="EMBL" id="JAUTXT010000002">
    <property type="protein sequence ID" value="KAK3679425.1"/>
    <property type="molecule type" value="Genomic_DNA"/>
</dbReference>
<dbReference type="AlphaFoldDB" id="A0AAE0WXI8"/>
<comment type="caution">
    <text evidence="2">The sequence shown here is derived from an EMBL/GenBank/DDBJ whole genome shotgun (WGS) entry which is preliminary data.</text>
</comment>
<protein>
    <submittedName>
        <fullName evidence="2">Uncharacterized protein</fullName>
    </submittedName>
</protein>
<feature type="compositionally biased region" description="Polar residues" evidence="1">
    <location>
        <begin position="31"/>
        <end position="49"/>
    </location>
</feature>
<keyword evidence="3" id="KW-1185">Reference proteome</keyword>
<feature type="compositionally biased region" description="Basic and acidic residues" evidence="1">
    <location>
        <begin position="51"/>
        <end position="60"/>
    </location>
</feature>
<accession>A0AAE0WXI8</accession>
<organism evidence="2 3">
    <name type="scientific">Recurvomyces mirabilis</name>
    <dbReference type="NCBI Taxonomy" id="574656"/>
    <lineage>
        <taxon>Eukaryota</taxon>
        <taxon>Fungi</taxon>
        <taxon>Dikarya</taxon>
        <taxon>Ascomycota</taxon>
        <taxon>Pezizomycotina</taxon>
        <taxon>Dothideomycetes</taxon>
        <taxon>Dothideomycetidae</taxon>
        <taxon>Mycosphaerellales</taxon>
        <taxon>Teratosphaeriaceae</taxon>
        <taxon>Recurvomyces</taxon>
    </lineage>
</organism>
<sequence>MRGGKSKKADDATSSLNELAGVNPGKGAATTPGTSVSGAQQVQNMQTGTADHLDMGFRKS</sequence>
<reference evidence="2" key="1">
    <citation type="submission" date="2023-07" db="EMBL/GenBank/DDBJ databases">
        <title>Black Yeasts Isolated from many extreme environments.</title>
        <authorList>
            <person name="Coleine C."/>
            <person name="Stajich J.E."/>
            <person name="Selbmann L."/>
        </authorList>
    </citation>
    <scope>NUCLEOTIDE SEQUENCE</scope>
    <source>
        <strain evidence="2">CCFEE 5485</strain>
    </source>
</reference>